<dbReference type="OrthoDB" id="74360at2759"/>
<gene>
    <name evidence="2" type="ORF">CPB83DRAFT_844342</name>
</gene>
<sequence length="654" mass="72766">MEFYSRADPHPAEQCLPTLSKLGNPSVSDQIDVQAISSNWLEAFARQISVHNVEGVLDLLVQSSFISDVLPSDKDGSKKAPSPSPAGNTFPVYWRDVLALTWDYRTFEGTSTIRQFLTSQLAKMQMSNVKLGSIAPALEKPFPDLTWIQAFFTFETEVGHGTGIVHLVPLASAQAHTTPKLLTLGEITWKANLVFTTLEGIKGHPEKIGNHRNPLPNHGRWEEERKKEIAFEDRDPTVLVIGGGHNGLNIGARLKALGLDTLILEKNERIGDNWRTRYEALCLHTTVWHDPLAYLPFPSTWPVYTPAKKLANWLESYAETLELNIWTCSTVLGATQHPETKLWFVKVRKPDGSERLFEVKYVIWAVGLKGGKAYTPKYPGMDKFEGQMLHSMEHKSALDHVGKRVVVIGSGTSAHDISAEYVENGIDVTMVQRGSKYVTSSKDGIPLLLGALYNENGHPTHVADMIGVASPIPVTAGILHRVVKIIAEKDRETLEGLEKVGFKLNMGFKDTGLYIWIYIRAAGFYVDVGASQYIIDEKIKLKSDSKIQAFTESSVRFEDGQELPADVVVFCTGLSNVKETLREIFGEDVANSAPQIWGLNKEGEKMGVFKEIGYKGLYVMMGDLSVSRFYSKHVAFQIKATEVGLLDESKRYTL</sequence>
<organism evidence="2 3">
    <name type="scientific">Crepidotus variabilis</name>
    <dbReference type="NCBI Taxonomy" id="179855"/>
    <lineage>
        <taxon>Eukaryota</taxon>
        <taxon>Fungi</taxon>
        <taxon>Dikarya</taxon>
        <taxon>Basidiomycota</taxon>
        <taxon>Agaricomycotina</taxon>
        <taxon>Agaricomycetes</taxon>
        <taxon>Agaricomycetidae</taxon>
        <taxon>Agaricales</taxon>
        <taxon>Agaricineae</taxon>
        <taxon>Crepidotaceae</taxon>
        <taxon>Crepidotus</taxon>
    </lineage>
</organism>
<dbReference type="GO" id="GO:0004497">
    <property type="term" value="F:monooxygenase activity"/>
    <property type="evidence" value="ECO:0007669"/>
    <property type="project" value="TreeGrafter"/>
</dbReference>
<dbReference type="PANTHER" id="PTHR43539:SF68">
    <property type="entry name" value="FLAVIN-BINDING MONOOXYGENASE-LIKE PROTEIN (AFU_ORTHOLOGUE AFUA_4G09220)"/>
    <property type="match status" value="1"/>
</dbReference>
<dbReference type="InterPro" id="IPR036188">
    <property type="entry name" value="FAD/NAD-bd_sf"/>
</dbReference>
<dbReference type="Proteomes" id="UP000807306">
    <property type="component" value="Unassembled WGS sequence"/>
</dbReference>
<dbReference type="InterPro" id="IPR050982">
    <property type="entry name" value="Auxin_biosynth/cation_transpt"/>
</dbReference>
<reference evidence="2" key="1">
    <citation type="submission" date="2020-11" db="EMBL/GenBank/DDBJ databases">
        <authorList>
            <consortium name="DOE Joint Genome Institute"/>
            <person name="Ahrendt S."/>
            <person name="Riley R."/>
            <person name="Andreopoulos W."/>
            <person name="Labutti K."/>
            <person name="Pangilinan J."/>
            <person name="Ruiz-Duenas F.J."/>
            <person name="Barrasa J.M."/>
            <person name="Sanchez-Garcia M."/>
            <person name="Camarero S."/>
            <person name="Miyauchi S."/>
            <person name="Serrano A."/>
            <person name="Linde D."/>
            <person name="Babiker R."/>
            <person name="Drula E."/>
            <person name="Ayuso-Fernandez I."/>
            <person name="Pacheco R."/>
            <person name="Padilla G."/>
            <person name="Ferreira P."/>
            <person name="Barriuso J."/>
            <person name="Kellner H."/>
            <person name="Castanera R."/>
            <person name="Alfaro M."/>
            <person name="Ramirez L."/>
            <person name="Pisabarro A.G."/>
            <person name="Kuo A."/>
            <person name="Tritt A."/>
            <person name="Lipzen A."/>
            <person name="He G."/>
            <person name="Yan M."/>
            <person name="Ng V."/>
            <person name="Cullen D."/>
            <person name="Martin F."/>
            <person name="Rosso M.-N."/>
            <person name="Henrissat B."/>
            <person name="Hibbett D."/>
            <person name="Martinez A.T."/>
            <person name="Grigoriev I.V."/>
        </authorList>
    </citation>
    <scope>NUCLEOTIDE SEQUENCE</scope>
    <source>
        <strain evidence="2">CBS 506.95</strain>
    </source>
</reference>
<dbReference type="EMBL" id="MU157826">
    <property type="protein sequence ID" value="KAF9534508.1"/>
    <property type="molecule type" value="Genomic_DNA"/>
</dbReference>
<evidence type="ECO:0000313" key="3">
    <source>
        <dbReference type="Proteomes" id="UP000807306"/>
    </source>
</evidence>
<dbReference type="PANTHER" id="PTHR43539">
    <property type="entry name" value="FLAVIN-BINDING MONOOXYGENASE-LIKE PROTEIN (AFU_ORTHOLOGUE AFUA_4G09220)"/>
    <property type="match status" value="1"/>
</dbReference>
<accession>A0A9P6ETF7</accession>
<keyword evidence="3" id="KW-1185">Reference proteome</keyword>
<evidence type="ECO:0000313" key="2">
    <source>
        <dbReference type="EMBL" id="KAF9534508.1"/>
    </source>
</evidence>
<dbReference type="Pfam" id="PF13738">
    <property type="entry name" value="Pyr_redox_3"/>
    <property type="match status" value="1"/>
</dbReference>
<evidence type="ECO:0008006" key="4">
    <source>
        <dbReference type="Google" id="ProtNLM"/>
    </source>
</evidence>
<dbReference type="PRINTS" id="PR00411">
    <property type="entry name" value="PNDRDTASEI"/>
</dbReference>
<protein>
    <recommendedName>
        <fullName evidence="4">Flavin-containing monooxygenase</fullName>
    </recommendedName>
</protein>
<dbReference type="AlphaFoldDB" id="A0A9P6ETF7"/>
<proteinExistence type="predicted"/>
<comment type="caution">
    <text evidence="2">The sequence shown here is derived from an EMBL/GenBank/DDBJ whole genome shotgun (WGS) entry which is preliminary data.</text>
</comment>
<evidence type="ECO:0000256" key="1">
    <source>
        <dbReference type="ARBA" id="ARBA00023002"/>
    </source>
</evidence>
<dbReference type="SUPFAM" id="SSF51905">
    <property type="entry name" value="FAD/NAD(P)-binding domain"/>
    <property type="match status" value="1"/>
</dbReference>
<dbReference type="GO" id="GO:0050660">
    <property type="term" value="F:flavin adenine dinucleotide binding"/>
    <property type="evidence" value="ECO:0007669"/>
    <property type="project" value="TreeGrafter"/>
</dbReference>
<dbReference type="Gene3D" id="3.50.50.60">
    <property type="entry name" value="FAD/NAD(P)-binding domain"/>
    <property type="match status" value="2"/>
</dbReference>
<keyword evidence="1" id="KW-0560">Oxidoreductase</keyword>
<name>A0A9P6ETF7_9AGAR</name>